<name>A0AAV7TD21_PLEWA</name>
<reference evidence="1" key="1">
    <citation type="journal article" date="2022" name="bioRxiv">
        <title>Sequencing and chromosome-scale assembly of the giantPleurodeles waltlgenome.</title>
        <authorList>
            <person name="Brown T."/>
            <person name="Elewa A."/>
            <person name="Iarovenko S."/>
            <person name="Subramanian E."/>
            <person name="Araus A.J."/>
            <person name="Petzold A."/>
            <person name="Susuki M."/>
            <person name="Suzuki K.-i.T."/>
            <person name="Hayashi T."/>
            <person name="Toyoda A."/>
            <person name="Oliveira C."/>
            <person name="Osipova E."/>
            <person name="Leigh N.D."/>
            <person name="Simon A."/>
            <person name="Yun M.H."/>
        </authorList>
    </citation>
    <scope>NUCLEOTIDE SEQUENCE</scope>
    <source>
        <strain evidence="1">20211129_DDA</strain>
        <tissue evidence="1">Liver</tissue>
    </source>
</reference>
<sequence>MSLQARWLLDGLALGRRHIVAGIFCLGESSPIEGLYGLQPDEVPVALGWSTEEAGKRKRKDRSNFTLPPRDGKPLLSWLGSQAVLLCKQSASAE</sequence>
<protein>
    <submittedName>
        <fullName evidence="1">Uncharacterized protein</fullName>
    </submittedName>
</protein>
<dbReference type="AlphaFoldDB" id="A0AAV7TD21"/>
<evidence type="ECO:0000313" key="1">
    <source>
        <dbReference type="EMBL" id="KAJ1174301.1"/>
    </source>
</evidence>
<evidence type="ECO:0000313" key="2">
    <source>
        <dbReference type="Proteomes" id="UP001066276"/>
    </source>
</evidence>
<accession>A0AAV7TD21</accession>
<keyword evidence="2" id="KW-1185">Reference proteome</keyword>
<gene>
    <name evidence="1" type="ORF">NDU88_006123</name>
</gene>
<comment type="caution">
    <text evidence="1">The sequence shown here is derived from an EMBL/GenBank/DDBJ whole genome shotgun (WGS) entry which is preliminary data.</text>
</comment>
<organism evidence="1 2">
    <name type="scientific">Pleurodeles waltl</name>
    <name type="common">Iberian ribbed newt</name>
    <dbReference type="NCBI Taxonomy" id="8319"/>
    <lineage>
        <taxon>Eukaryota</taxon>
        <taxon>Metazoa</taxon>
        <taxon>Chordata</taxon>
        <taxon>Craniata</taxon>
        <taxon>Vertebrata</taxon>
        <taxon>Euteleostomi</taxon>
        <taxon>Amphibia</taxon>
        <taxon>Batrachia</taxon>
        <taxon>Caudata</taxon>
        <taxon>Salamandroidea</taxon>
        <taxon>Salamandridae</taxon>
        <taxon>Pleurodelinae</taxon>
        <taxon>Pleurodeles</taxon>
    </lineage>
</organism>
<dbReference type="EMBL" id="JANPWB010000007">
    <property type="protein sequence ID" value="KAJ1174301.1"/>
    <property type="molecule type" value="Genomic_DNA"/>
</dbReference>
<proteinExistence type="predicted"/>
<dbReference type="Proteomes" id="UP001066276">
    <property type="component" value="Chromosome 4_1"/>
</dbReference>